<name>A0A1F6X9R8_9BACT</name>
<dbReference type="Proteomes" id="UP000176814">
    <property type="component" value="Unassembled WGS sequence"/>
</dbReference>
<reference evidence="1 2" key="1">
    <citation type="journal article" date="2016" name="Nat. Commun.">
        <title>Thousands of microbial genomes shed light on interconnected biogeochemical processes in an aquifer system.</title>
        <authorList>
            <person name="Anantharaman K."/>
            <person name="Brown C.T."/>
            <person name="Hug L.A."/>
            <person name="Sharon I."/>
            <person name="Castelle C.J."/>
            <person name="Probst A.J."/>
            <person name="Thomas B.C."/>
            <person name="Singh A."/>
            <person name="Wilkins M.J."/>
            <person name="Karaoz U."/>
            <person name="Brodie E.L."/>
            <person name="Williams K.H."/>
            <person name="Hubbard S.S."/>
            <person name="Banfield J.F."/>
        </authorList>
    </citation>
    <scope>NUCLEOTIDE SEQUENCE [LARGE SCALE GENOMIC DNA]</scope>
</reference>
<evidence type="ECO:0000313" key="1">
    <source>
        <dbReference type="EMBL" id="OGI90970.1"/>
    </source>
</evidence>
<gene>
    <name evidence="1" type="ORF">A2911_00345</name>
</gene>
<protein>
    <submittedName>
        <fullName evidence="1">Uncharacterized protein</fullName>
    </submittedName>
</protein>
<organism evidence="1 2">
    <name type="scientific">Candidatus Nomurabacteria bacterium RIFCSPLOWO2_01_FULL_40_15</name>
    <dbReference type="NCBI Taxonomy" id="1801772"/>
    <lineage>
        <taxon>Bacteria</taxon>
        <taxon>Candidatus Nomuraibacteriota</taxon>
    </lineage>
</organism>
<sequence>MKYFLIIFFILFLATAVFGFTAMNHGIHDGNVTGGCGIPVLNISICANDIVGMVVHHISAYQSFSQILVSHWQTSILLFLLFVFTTGVLLAWHRFLNLQLKHFLLPVFLRIRFQTTKHIASFKFLNWLSLFENSPPLRAV</sequence>
<proteinExistence type="predicted"/>
<accession>A0A1F6X9R8</accession>
<comment type="caution">
    <text evidence="1">The sequence shown here is derived from an EMBL/GenBank/DDBJ whole genome shotgun (WGS) entry which is preliminary data.</text>
</comment>
<dbReference type="AlphaFoldDB" id="A0A1F6X9R8"/>
<evidence type="ECO:0000313" key="2">
    <source>
        <dbReference type="Proteomes" id="UP000176814"/>
    </source>
</evidence>
<dbReference type="EMBL" id="MFUW01000003">
    <property type="protein sequence ID" value="OGI90970.1"/>
    <property type="molecule type" value="Genomic_DNA"/>
</dbReference>